<proteinExistence type="predicted"/>
<comment type="caution">
    <text evidence="3">The sequence shown here is derived from an EMBL/GenBank/DDBJ whole genome shotgun (WGS) entry which is preliminary data.</text>
</comment>
<feature type="domain" description="ABC transporter substrate-binding protein PnrA-like" evidence="2">
    <location>
        <begin position="47"/>
        <end position="298"/>
    </location>
</feature>
<sequence length="380" mass="40449">MSNTTNWNRRRFLGTTLSSAVGSTLAGTAIAPAILGATAAQAQGKGVTVGLIYVGPRDDYGWNQAHAVAAKALKSVPGVKVVEEENVPETVAVRKTMEGMIQSDGASLIFPTSFGYFDPFMVDMSKKYLKVEFRHPTSLWSADKHPMNLGGYFCYLDQAHYINGIAAGLSTKSNKIGFIAAKPIAIVLRNINTFTMGVRKVNPNAVVQLVFTGDWSMPVREAEACNALISAGNDVIACHVDSPKVIIETAEKAGVKTLGHNASQAQLAPKGFITGAENKWETVYKTFAVAISEGKKLPNQFFGGYDKDMVLSTPFGAGASDKARNAATQAIADLKAGKPIYTGPVKSNTGKVVLDKGYGLYDPVLEKMDYLVEGVAGTLG</sequence>
<dbReference type="CDD" id="cd19963">
    <property type="entry name" value="PBP1_BMP-like"/>
    <property type="match status" value="1"/>
</dbReference>
<dbReference type="InterPro" id="IPR006311">
    <property type="entry name" value="TAT_signal"/>
</dbReference>
<dbReference type="InterPro" id="IPR052910">
    <property type="entry name" value="ABC-Purine-Binding"/>
</dbReference>
<accession>A0ABU8WXW5</accession>
<dbReference type="EMBL" id="JBBKZT010000033">
    <property type="protein sequence ID" value="MEJ8852224.1"/>
    <property type="molecule type" value="Genomic_DNA"/>
</dbReference>
<dbReference type="PROSITE" id="PS51318">
    <property type="entry name" value="TAT"/>
    <property type="match status" value="1"/>
</dbReference>
<gene>
    <name evidence="3" type="ORF">WKW82_36735</name>
</gene>
<keyword evidence="4" id="KW-1185">Reference proteome</keyword>
<keyword evidence="1" id="KW-0732">Signal</keyword>
<name>A0ABU8WXW5_9BURK</name>
<evidence type="ECO:0000313" key="4">
    <source>
        <dbReference type="Proteomes" id="UP001385892"/>
    </source>
</evidence>
<dbReference type="PANTHER" id="PTHR43208">
    <property type="entry name" value="ABC TRANSPORTER SUBSTRATE-BINDING PROTEIN"/>
    <property type="match status" value="1"/>
</dbReference>
<organism evidence="3 4">
    <name type="scientific">Variovorax rhizosphaerae</name>
    <dbReference type="NCBI Taxonomy" id="1836200"/>
    <lineage>
        <taxon>Bacteria</taxon>
        <taxon>Pseudomonadati</taxon>
        <taxon>Pseudomonadota</taxon>
        <taxon>Betaproteobacteria</taxon>
        <taxon>Burkholderiales</taxon>
        <taxon>Comamonadaceae</taxon>
        <taxon>Variovorax</taxon>
    </lineage>
</organism>
<dbReference type="Gene3D" id="3.40.50.2300">
    <property type="match status" value="2"/>
</dbReference>
<reference evidence="3 4" key="1">
    <citation type="submission" date="2024-03" db="EMBL/GenBank/DDBJ databases">
        <title>Novel species of the genus Variovorax.</title>
        <authorList>
            <person name="Liu Q."/>
            <person name="Xin Y.-H."/>
        </authorList>
    </citation>
    <scope>NUCLEOTIDE SEQUENCE [LARGE SCALE GENOMIC DNA]</scope>
    <source>
        <strain evidence="3 4">KACC 18900</strain>
    </source>
</reference>
<protein>
    <submittedName>
        <fullName evidence="3">BMP family ABC transporter substrate-binding protein</fullName>
    </submittedName>
</protein>
<dbReference type="Proteomes" id="UP001385892">
    <property type="component" value="Unassembled WGS sequence"/>
</dbReference>
<evidence type="ECO:0000256" key="1">
    <source>
        <dbReference type="ARBA" id="ARBA00022729"/>
    </source>
</evidence>
<dbReference type="InterPro" id="IPR003760">
    <property type="entry name" value="PnrA-like"/>
</dbReference>
<dbReference type="RefSeq" id="WP_340348135.1">
    <property type="nucleotide sequence ID" value="NZ_JBBKZT010000033.1"/>
</dbReference>
<evidence type="ECO:0000259" key="2">
    <source>
        <dbReference type="Pfam" id="PF02608"/>
    </source>
</evidence>
<dbReference type="PANTHER" id="PTHR43208:SF1">
    <property type="entry name" value="ABC TRANSPORTER SUBSTRATE-BINDING PROTEIN"/>
    <property type="match status" value="1"/>
</dbReference>
<evidence type="ECO:0000313" key="3">
    <source>
        <dbReference type="EMBL" id="MEJ8852224.1"/>
    </source>
</evidence>
<dbReference type="Pfam" id="PF02608">
    <property type="entry name" value="Bmp"/>
    <property type="match status" value="1"/>
</dbReference>